<proteinExistence type="inferred from homology"/>
<dbReference type="GO" id="GO:0009252">
    <property type="term" value="P:peptidoglycan biosynthetic process"/>
    <property type="evidence" value="ECO:0007669"/>
    <property type="project" value="UniProtKB-UniRule"/>
</dbReference>
<keyword evidence="3 11" id="KW-0328">Glycosyltransferase</keyword>
<evidence type="ECO:0000256" key="2">
    <source>
        <dbReference type="ARBA" id="ARBA00022519"/>
    </source>
</evidence>
<comment type="similarity">
    <text evidence="11">Belongs to the glycosyltransferase 51 family.</text>
</comment>
<accession>E6YJ92</accession>
<comment type="pathway">
    <text evidence="11">Cell wall biogenesis; peptidoglycan biosynthesis.</text>
</comment>
<feature type="transmembrane region" description="Helical" evidence="11">
    <location>
        <begin position="6"/>
        <end position="27"/>
    </location>
</feature>
<evidence type="ECO:0000256" key="9">
    <source>
        <dbReference type="ARBA" id="ARBA00023136"/>
    </source>
</evidence>
<evidence type="ECO:0000256" key="10">
    <source>
        <dbReference type="ARBA" id="ARBA00023316"/>
    </source>
</evidence>
<evidence type="ECO:0000256" key="11">
    <source>
        <dbReference type="HAMAP-Rule" id="MF_00766"/>
    </source>
</evidence>
<dbReference type="PANTHER" id="PTHR30400:SF0">
    <property type="entry name" value="BIOSYNTHETIC PEPTIDOGLYCAN TRANSGLYCOSYLASE"/>
    <property type="match status" value="1"/>
</dbReference>
<organism evidence="13 14">
    <name type="scientific">Bartonella clarridgeiae (strain CCUG 45776 / CIP 104772 / 73)</name>
    <dbReference type="NCBI Taxonomy" id="696125"/>
    <lineage>
        <taxon>Bacteria</taxon>
        <taxon>Pseudomonadati</taxon>
        <taxon>Pseudomonadota</taxon>
        <taxon>Alphaproteobacteria</taxon>
        <taxon>Hyphomicrobiales</taxon>
        <taxon>Bartonellaceae</taxon>
        <taxon>Bartonella</taxon>
    </lineage>
</organism>
<evidence type="ECO:0000256" key="5">
    <source>
        <dbReference type="ARBA" id="ARBA00022692"/>
    </source>
</evidence>
<keyword evidence="2 11" id="KW-0997">Cell inner membrane</keyword>
<dbReference type="Gene3D" id="1.10.3810.10">
    <property type="entry name" value="Biosynthetic peptidoglycan transglycosylase-like"/>
    <property type="match status" value="1"/>
</dbReference>
<evidence type="ECO:0000313" key="14">
    <source>
        <dbReference type="Proteomes" id="UP000009101"/>
    </source>
</evidence>
<dbReference type="InterPro" id="IPR036950">
    <property type="entry name" value="PBP_transglycosylase"/>
</dbReference>
<dbReference type="KEGG" id="bcd:BARCL_1258"/>
<evidence type="ECO:0000256" key="4">
    <source>
        <dbReference type="ARBA" id="ARBA00022679"/>
    </source>
</evidence>
<dbReference type="Proteomes" id="UP000009101">
    <property type="component" value="Chromosome"/>
</dbReference>
<dbReference type="GO" id="GO:0071555">
    <property type="term" value="P:cell wall organization"/>
    <property type="evidence" value="ECO:0007669"/>
    <property type="project" value="UniProtKB-KW"/>
</dbReference>
<keyword evidence="9 11" id="KW-0472">Membrane</keyword>
<evidence type="ECO:0000256" key="7">
    <source>
        <dbReference type="ARBA" id="ARBA00022984"/>
    </source>
</evidence>
<dbReference type="EMBL" id="FN645454">
    <property type="protein sequence ID" value="CBI76930.1"/>
    <property type="molecule type" value="Genomic_DNA"/>
</dbReference>
<keyword evidence="8 11" id="KW-1133">Transmembrane helix</keyword>
<dbReference type="SUPFAM" id="SSF53955">
    <property type="entry name" value="Lysozyme-like"/>
    <property type="match status" value="1"/>
</dbReference>
<dbReference type="InterPro" id="IPR023346">
    <property type="entry name" value="Lysozyme-like_dom_sf"/>
</dbReference>
<dbReference type="AlphaFoldDB" id="E6YJ92"/>
<keyword evidence="14" id="KW-1185">Reference proteome</keyword>
<dbReference type="GO" id="GO:0008360">
    <property type="term" value="P:regulation of cell shape"/>
    <property type="evidence" value="ECO:0007669"/>
    <property type="project" value="UniProtKB-KW"/>
</dbReference>
<comment type="subcellular location">
    <subcellularLocation>
        <location evidence="11">Cell inner membrane</location>
        <topology evidence="11">Single-pass membrane protein</topology>
    </subcellularLocation>
</comment>
<comment type="catalytic activity">
    <reaction evidence="11">
        <text>[GlcNAc-(1-&gt;4)-Mur2Ac(oyl-L-Ala-gamma-D-Glu-L-Lys-D-Ala-D-Ala)](n)-di-trans,octa-cis-undecaprenyl diphosphate + beta-D-GlcNAc-(1-&gt;4)-Mur2Ac(oyl-L-Ala-gamma-D-Glu-L-Lys-D-Ala-D-Ala)-di-trans,octa-cis-undecaprenyl diphosphate = [GlcNAc-(1-&gt;4)-Mur2Ac(oyl-L-Ala-gamma-D-Glu-L-Lys-D-Ala-D-Ala)](n+1)-di-trans,octa-cis-undecaprenyl diphosphate + di-trans,octa-cis-undecaprenyl diphosphate + H(+)</text>
        <dbReference type="Rhea" id="RHEA:23708"/>
        <dbReference type="Rhea" id="RHEA-COMP:9602"/>
        <dbReference type="Rhea" id="RHEA-COMP:9603"/>
        <dbReference type="ChEBI" id="CHEBI:15378"/>
        <dbReference type="ChEBI" id="CHEBI:58405"/>
        <dbReference type="ChEBI" id="CHEBI:60033"/>
        <dbReference type="ChEBI" id="CHEBI:78435"/>
        <dbReference type="EC" id="2.4.99.28"/>
    </reaction>
</comment>
<dbReference type="eggNOG" id="COG0744">
    <property type="taxonomic scope" value="Bacteria"/>
</dbReference>
<dbReference type="STRING" id="696125.BARCL_1258"/>
<dbReference type="InterPro" id="IPR011812">
    <property type="entry name" value="Pep_trsgly"/>
</dbReference>
<keyword evidence="4 11" id="KW-0808">Transferase</keyword>
<name>E6YJ92_BARC7</name>
<sequence>MAMRVMHYVISLFVFLFLCPIVLLLIYRLDFVHPVSILMIRDWVSNKRYERKWVTLSDIAFSVSSGVIMSEDGQFCRHSGVDWAMLIDILKTDSKPFRGGSTINMQMIKNLFLWSNRSYIRKIIEIPYSIIADLILSKKRIIEIYLNIAEWGPGIYGIEAAAFYYFQKSARHLTLQQAAALVASLPNPYWRNPCQPTDNFITLTRLIEKRIRFSRAYTRCIH</sequence>
<dbReference type="GO" id="GO:0016763">
    <property type="term" value="F:pentosyltransferase activity"/>
    <property type="evidence" value="ECO:0007669"/>
    <property type="project" value="InterPro"/>
</dbReference>
<comment type="function">
    <text evidence="11">Peptidoglycan polymerase that catalyzes glycan chain elongation from lipid-linked precursors.</text>
</comment>
<dbReference type="NCBIfam" id="TIGR02070">
    <property type="entry name" value="mono_pep_trsgly"/>
    <property type="match status" value="1"/>
</dbReference>
<keyword evidence="10 11" id="KW-0961">Cell wall biogenesis/degradation</keyword>
<evidence type="ECO:0000256" key="8">
    <source>
        <dbReference type="ARBA" id="ARBA00022989"/>
    </source>
</evidence>
<evidence type="ECO:0000256" key="6">
    <source>
        <dbReference type="ARBA" id="ARBA00022960"/>
    </source>
</evidence>
<evidence type="ECO:0000259" key="12">
    <source>
        <dbReference type="Pfam" id="PF00912"/>
    </source>
</evidence>
<dbReference type="InterPro" id="IPR001264">
    <property type="entry name" value="Glyco_trans_51"/>
</dbReference>
<evidence type="ECO:0000256" key="3">
    <source>
        <dbReference type="ARBA" id="ARBA00022676"/>
    </source>
</evidence>
<dbReference type="Pfam" id="PF00912">
    <property type="entry name" value="Transgly"/>
    <property type="match status" value="1"/>
</dbReference>
<dbReference type="PANTHER" id="PTHR30400">
    <property type="entry name" value="MONOFUNCTIONAL BIOSYNTHETIC PEPTIDOGLYCAN TRANSGLYCOSYLASE"/>
    <property type="match status" value="1"/>
</dbReference>
<reference evidence="14" key="1">
    <citation type="submission" date="2009-11" db="EMBL/GenBank/DDBJ databases">
        <title>Genome sequencing of Bartonella species and comparative genomics.</title>
        <authorList>
            <person name="Engel P."/>
            <person name="Salzburger W."/>
            <person name="Marius L."/>
            <person name="Chao-Chin C."/>
            <person name="Soichi M."/>
            <person name="Christa L."/>
            <person name="Alexandra C."/>
            <person name="Aurelie L."/>
            <person name="Claudine M."/>
            <person name="Stephan S.C."/>
            <person name="Christoph D."/>
        </authorList>
    </citation>
    <scope>NUCLEOTIDE SEQUENCE [LARGE SCALE GENOMIC DNA]</scope>
    <source>
        <strain evidence="14">CIP 104772 / 73</strain>
    </source>
</reference>
<feature type="domain" description="Glycosyl transferase family 51" evidence="12">
    <location>
        <begin position="47"/>
        <end position="205"/>
    </location>
</feature>
<evidence type="ECO:0000256" key="1">
    <source>
        <dbReference type="ARBA" id="ARBA00022475"/>
    </source>
</evidence>
<dbReference type="GO" id="GO:0009274">
    <property type="term" value="C:peptidoglycan-based cell wall"/>
    <property type="evidence" value="ECO:0007669"/>
    <property type="project" value="InterPro"/>
</dbReference>
<dbReference type="UniPathway" id="UPA00219"/>
<keyword evidence="7 11" id="KW-0573">Peptidoglycan synthesis</keyword>
<protein>
    <recommendedName>
        <fullName evidence="11">Biosynthetic peptidoglycan transglycosylase</fullName>
        <ecNumber evidence="11">2.4.99.28</ecNumber>
    </recommendedName>
    <alternativeName>
        <fullName evidence="11">Glycan polymerase</fullName>
    </alternativeName>
    <alternativeName>
        <fullName evidence="11">Peptidoglycan glycosyltransferase MtgA</fullName>
        <shortName evidence="11">PGT</shortName>
    </alternativeName>
</protein>
<keyword evidence="1 11" id="KW-1003">Cell membrane</keyword>
<keyword evidence="5 11" id="KW-0812">Transmembrane</keyword>
<dbReference type="HAMAP" id="MF_00766">
    <property type="entry name" value="PGT_MtgA"/>
    <property type="match status" value="1"/>
</dbReference>
<dbReference type="EC" id="2.4.99.28" evidence="11"/>
<dbReference type="GO" id="GO:0005886">
    <property type="term" value="C:plasma membrane"/>
    <property type="evidence" value="ECO:0007669"/>
    <property type="project" value="UniProtKB-SubCell"/>
</dbReference>
<gene>
    <name evidence="11 13" type="primary">mtgA</name>
    <name evidence="13" type="ordered locus">BARCL_1258</name>
</gene>
<reference evidence="13 14" key="2">
    <citation type="journal article" date="2011" name="PLoS Genet.">
        <title>Parallel evolution of a type IV secretion system in radiating lineages of the host-restricted bacterial pathogen Bartonella.</title>
        <authorList>
            <person name="Engel P."/>
            <person name="Salzburger W."/>
            <person name="Liesch M."/>
            <person name="Chang C.C."/>
            <person name="Maruyama S."/>
            <person name="Lanz C."/>
            <person name="Calteau A."/>
            <person name="Lajus A."/>
            <person name="Medigue C."/>
            <person name="Schuster S.C."/>
            <person name="Dehio C."/>
        </authorList>
    </citation>
    <scope>NUCLEOTIDE SEQUENCE [LARGE SCALE GENOMIC DNA]</scope>
    <source>
        <strain evidence="14">CIP 104772 / 73</strain>
    </source>
</reference>
<dbReference type="GO" id="GO:0008955">
    <property type="term" value="F:peptidoglycan glycosyltransferase activity"/>
    <property type="evidence" value="ECO:0007669"/>
    <property type="project" value="UniProtKB-UniRule"/>
</dbReference>
<keyword evidence="6 11" id="KW-0133">Cell shape</keyword>
<dbReference type="HOGENOM" id="CLU_006354_1_1_5"/>
<evidence type="ECO:0000313" key="13">
    <source>
        <dbReference type="EMBL" id="CBI76930.1"/>
    </source>
</evidence>